<feature type="transmembrane region" description="Helical" evidence="7">
    <location>
        <begin position="243"/>
        <end position="264"/>
    </location>
</feature>
<dbReference type="PANTHER" id="PTHR33406:SF13">
    <property type="entry name" value="MEMBRANE PROTEIN YDFJ"/>
    <property type="match status" value="1"/>
</dbReference>
<evidence type="ECO:0000256" key="6">
    <source>
        <dbReference type="SAM" id="MobiDB-lite"/>
    </source>
</evidence>
<feature type="transmembrane region" description="Helical" evidence="7">
    <location>
        <begin position="647"/>
        <end position="668"/>
    </location>
</feature>
<evidence type="ECO:0000313" key="10">
    <source>
        <dbReference type="Proteomes" id="UP001614394"/>
    </source>
</evidence>
<dbReference type="InterPro" id="IPR004869">
    <property type="entry name" value="MMPL_dom"/>
</dbReference>
<feature type="transmembrane region" description="Helical" evidence="7">
    <location>
        <begin position="609"/>
        <end position="627"/>
    </location>
</feature>
<sequence>MSQRLSQILHRFRGPLLALWLVALVAAAIAALPLADRLSGGGWYVPGSDSLSAVQSMRSGFADRGASNLTLVVTDERNLAGSPEFDRRMSQVMREVTADKRLETTGGYGWLTLSGHSRQEFVGKDGRTAVTMVGLGLDDGTARRVLPDVQQEIDHRYAPQGLRVAMVSAGTFWGEINKLSAEGLQKAELITFPLVLLILLLLYRGVVAAVVSFVVSVTAIVLTFGVMSVLAAHVELSIFVQNAATMIGLGVSVDYSLFIISRYVDELTAGRDRTTALAIALRTSGRTVLFSGLIVVLAMSSLFLVDLNVIRSIALGIVVVVAFATLASVVVLPVVLHLIGDRILWGRLPLRRRTSGEKGRASGEHRRTAGERGHRWGSVARQIMRRPVLFLTLASAALLALAVPSLDLHTFTPDARIAPASSPVRQGFDAVREQFGPGTASPQQIVITSRTALSASPDAGRVTALQEQLVRLPHVTAVRSPLDVLRAVSPERPLAGLDAAVFSRLPGDARGTVDHYVSADRHKIVLEVIGDDYASADRSRALLDAIRSAAAGISAPGLHAVVGGETAEGADANTAIGDALPEVVAVMLAVLYLMLLVTFRSLLLPVKAIAINLLSLGATYGVLVLVFQRGLGAALFGFDPSDHLQNFVPILLLAILFSLSTDYEVFLLRRIREEHDAGADNTTAVADGMARTAPLISGAALLMVAVFGAFALTGIMPIQQLGLGLALAIALDATVIRLIVVPAAMRLMGRWNWWLPGRRPTPASASASASARASESSGRA</sequence>
<feature type="transmembrane region" description="Helical" evidence="7">
    <location>
        <begin position="388"/>
        <end position="406"/>
    </location>
</feature>
<dbReference type="Proteomes" id="UP001614394">
    <property type="component" value="Unassembled WGS sequence"/>
</dbReference>
<name>A0ABW8CAJ7_9ACTN</name>
<evidence type="ECO:0000256" key="3">
    <source>
        <dbReference type="ARBA" id="ARBA00022692"/>
    </source>
</evidence>
<feature type="transmembrane region" description="Helical" evidence="7">
    <location>
        <begin position="721"/>
        <end position="740"/>
    </location>
</feature>
<evidence type="ECO:0000256" key="2">
    <source>
        <dbReference type="ARBA" id="ARBA00022475"/>
    </source>
</evidence>
<dbReference type="Gene3D" id="1.20.1640.10">
    <property type="entry name" value="Multidrug efflux transporter AcrB transmembrane domain"/>
    <property type="match status" value="2"/>
</dbReference>
<feature type="transmembrane region" description="Helical" evidence="7">
    <location>
        <begin position="583"/>
        <end position="602"/>
    </location>
</feature>
<dbReference type="PANTHER" id="PTHR33406">
    <property type="entry name" value="MEMBRANE PROTEIN MJ1562-RELATED"/>
    <property type="match status" value="1"/>
</dbReference>
<dbReference type="Pfam" id="PF03176">
    <property type="entry name" value="MMPL"/>
    <property type="match status" value="2"/>
</dbReference>
<keyword evidence="3 7" id="KW-0812">Transmembrane</keyword>
<dbReference type="InterPro" id="IPR000731">
    <property type="entry name" value="SSD"/>
</dbReference>
<feature type="transmembrane region" description="Helical" evidence="7">
    <location>
        <begin position="313"/>
        <end position="339"/>
    </location>
</feature>
<gene>
    <name evidence="9" type="ORF">ACIGXA_23260</name>
</gene>
<dbReference type="RefSeq" id="WP_399652512.1">
    <property type="nucleotide sequence ID" value="NZ_JBITYG010000007.1"/>
</dbReference>
<evidence type="ECO:0000259" key="8">
    <source>
        <dbReference type="PROSITE" id="PS50156"/>
    </source>
</evidence>
<feature type="region of interest" description="Disordered" evidence="6">
    <location>
        <begin position="760"/>
        <end position="780"/>
    </location>
</feature>
<evidence type="ECO:0000256" key="4">
    <source>
        <dbReference type="ARBA" id="ARBA00022989"/>
    </source>
</evidence>
<dbReference type="EMBL" id="JBITYG010000007">
    <property type="protein sequence ID" value="MFI9103444.1"/>
    <property type="molecule type" value="Genomic_DNA"/>
</dbReference>
<feature type="transmembrane region" description="Helical" evidence="7">
    <location>
        <begin position="285"/>
        <end position="307"/>
    </location>
</feature>
<protein>
    <submittedName>
        <fullName evidence="9">MMPL family transporter</fullName>
    </submittedName>
</protein>
<feature type="transmembrane region" description="Helical" evidence="7">
    <location>
        <begin position="187"/>
        <end position="203"/>
    </location>
</feature>
<accession>A0ABW8CAJ7</accession>
<feature type="compositionally biased region" description="Low complexity" evidence="6">
    <location>
        <begin position="763"/>
        <end position="780"/>
    </location>
</feature>
<organism evidence="9 10">
    <name type="scientific">Streptomyces fildesensis</name>
    <dbReference type="NCBI Taxonomy" id="375757"/>
    <lineage>
        <taxon>Bacteria</taxon>
        <taxon>Bacillati</taxon>
        <taxon>Actinomycetota</taxon>
        <taxon>Actinomycetes</taxon>
        <taxon>Kitasatosporales</taxon>
        <taxon>Streptomycetaceae</taxon>
        <taxon>Streptomyces</taxon>
    </lineage>
</organism>
<keyword evidence="4 7" id="KW-1133">Transmembrane helix</keyword>
<keyword evidence="5 7" id="KW-0472">Membrane</keyword>
<feature type="transmembrane region" description="Helical" evidence="7">
    <location>
        <begin position="695"/>
        <end position="715"/>
    </location>
</feature>
<evidence type="ECO:0000313" key="9">
    <source>
        <dbReference type="EMBL" id="MFI9103444.1"/>
    </source>
</evidence>
<comment type="subcellular location">
    <subcellularLocation>
        <location evidence="1">Cell membrane</location>
        <topology evidence="1">Multi-pass membrane protein</topology>
    </subcellularLocation>
</comment>
<dbReference type="SUPFAM" id="SSF82866">
    <property type="entry name" value="Multidrug efflux transporter AcrB transmembrane domain"/>
    <property type="match status" value="2"/>
</dbReference>
<evidence type="ECO:0000256" key="5">
    <source>
        <dbReference type="ARBA" id="ARBA00023136"/>
    </source>
</evidence>
<evidence type="ECO:0000256" key="7">
    <source>
        <dbReference type="SAM" id="Phobius"/>
    </source>
</evidence>
<reference evidence="9 10" key="1">
    <citation type="submission" date="2024-10" db="EMBL/GenBank/DDBJ databases">
        <title>The Natural Products Discovery Center: Release of the First 8490 Sequenced Strains for Exploring Actinobacteria Biosynthetic Diversity.</title>
        <authorList>
            <person name="Kalkreuter E."/>
            <person name="Kautsar S.A."/>
            <person name="Yang D."/>
            <person name="Bader C.D."/>
            <person name="Teijaro C.N."/>
            <person name="Fluegel L."/>
            <person name="Davis C.M."/>
            <person name="Simpson J.R."/>
            <person name="Lauterbach L."/>
            <person name="Steele A.D."/>
            <person name="Gui C."/>
            <person name="Meng S."/>
            <person name="Li G."/>
            <person name="Viehrig K."/>
            <person name="Ye F."/>
            <person name="Su P."/>
            <person name="Kiefer A.F."/>
            <person name="Nichols A."/>
            <person name="Cepeda A.J."/>
            <person name="Yan W."/>
            <person name="Fan B."/>
            <person name="Jiang Y."/>
            <person name="Adhikari A."/>
            <person name="Zheng C.-J."/>
            <person name="Schuster L."/>
            <person name="Cowan T.M."/>
            <person name="Smanski M.J."/>
            <person name="Chevrette M.G."/>
            <person name="De Carvalho L.P.S."/>
            <person name="Shen B."/>
        </authorList>
    </citation>
    <scope>NUCLEOTIDE SEQUENCE [LARGE SCALE GENOMIC DNA]</scope>
    <source>
        <strain evidence="9 10">NPDC053399</strain>
    </source>
</reference>
<feature type="domain" description="SSD" evidence="8">
    <location>
        <begin position="578"/>
        <end position="747"/>
    </location>
</feature>
<keyword evidence="10" id="KW-1185">Reference proteome</keyword>
<dbReference type="PROSITE" id="PS50156">
    <property type="entry name" value="SSD"/>
    <property type="match status" value="2"/>
</dbReference>
<dbReference type="InterPro" id="IPR050545">
    <property type="entry name" value="Mycobact_MmpL"/>
</dbReference>
<feature type="transmembrane region" description="Helical" evidence="7">
    <location>
        <begin position="210"/>
        <end position="231"/>
    </location>
</feature>
<keyword evidence="2" id="KW-1003">Cell membrane</keyword>
<proteinExistence type="predicted"/>
<evidence type="ECO:0000256" key="1">
    <source>
        <dbReference type="ARBA" id="ARBA00004651"/>
    </source>
</evidence>
<comment type="caution">
    <text evidence="9">The sequence shown here is derived from an EMBL/GenBank/DDBJ whole genome shotgun (WGS) entry which is preliminary data.</text>
</comment>
<feature type="domain" description="SSD" evidence="8">
    <location>
        <begin position="209"/>
        <end position="338"/>
    </location>
</feature>